<dbReference type="EMBL" id="CP019124">
    <property type="protein sequence ID" value="APX89380.1"/>
    <property type="molecule type" value="Genomic_DNA"/>
</dbReference>
<organism evidence="1 2">
    <name type="scientific">Brevirhabdus pacifica</name>
    <dbReference type="NCBI Taxonomy" id="1267768"/>
    <lineage>
        <taxon>Bacteria</taxon>
        <taxon>Pseudomonadati</taxon>
        <taxon>Pseudomonadota</taxon>
        <taxon>Alphaproteobacteria</taxon>
        <taxon>Rhodobacterales</taxon>
        <taxon>Paracoccaceae</taxon>
        <taxon>Brevirhabdus</taxon>
    </lineage>
</organism>
<sequence length="545" mass="58872">MRQAALFKLLLTGAGLIALATGAALMKGGLYIGQHEGDALHLMQIIALMTEGAQPHRDFMTPIGMLAFWPIAALTGAGEAGRGAGMAFLLAQTMVALALLPALMWVAASRLRFWPAMLTVFAGLVLVLALVHGGTGRYVSVSMHYNRWAWAISLPLVLTAVLKPQYRRSALADGVLVGAGVLALMLLKVTYLIGLAPALLVALSMRRQVLTIGVAILIVALGIALVNQLYDVRFFWDYIGDLLTVVQSTTRPYPGEPWQALIWAPDHLAGTVVLIFGIVMLRHAGRRVEGMALILLAPGFIYITFQNYGNEPLWLMILAIILFSVPPVRKLTNAWGWEMKPAIRVAGLVALVLAAPAWINMSYSPFRHLLSAASDHVPMLPDLAIARDVHVRAARGEDAEARVAAGPMMGYPSAEETPAENAVVFLGERLPECRINQGLLATHRNYARTVAPYLGAAGDQVFVADIFSALWMMGAGAAPDGLAPWNYGQIQGFDTAEFLLVPRCATAPRLRRALLDQIESAHAARLTEIARTPALILYRIAPPRG</sequence>
<accession>A0A2M9DDX6</accession>
<dbReference type="STRING" id="1267768.BV394_06340"/>
<proteinExistence type="predicted"/>
<accession>A0A1U7DHA9</accession>
<dbReference type="OrthoDB" id="7993201at2"/>
<keyword evidence="2" id="KW-1185">Reference proteome</keyword>
<dbReference type="AlphaFoldDB" id="A0A1U7DHA9"/>
<dbReference type="RefSeq" id="WP_076979403.1">
    <property type="nucleotide sequence ID" value="NZ_CP019124.1"/>
</dbReference>
<gene>
    <name evidence="1" type="ORF">BV394_06340</name>
</gene>
<dbReference type="Proteomes" id="UP000187266">
    <property type="component" value="Chromosome"/>
</dbReference>
<name>A0A1U7DHA9_9RHOB</name>
<evidence type="ECO:0000313" key="2">
    <source>
        <dbReference type="Proteomes" id="UP000187266"/>
    </source>
</evidence>
<evidence type="ECO:0000313" key="1">
    <source>
        <dbReference type="EMBL" id="APX89380.1"/>
    </source>
</evidence>
<protein>
    <submittedName>
        <fullName evidence="1">Uncharacterized protein</fullName>
    </submittedName>
</protein>
<reference evidence="1 2" key="1">
    <citation type="submission" date="2017-01" db="EMBL/GenBank/DDBJ databases">
        <title>Genomic analysis of Xuhuaishuia manganoxidans DY6-4.</title>
        <authorList>
            <person name="Wang X."/>
        </authorList>
    </citation>
    <scope>NUCLEOTIDE SEQUENCE [LARGE SCALE GENOMIC DNA]</scope>
    <source>
        <strain evidence="1 2">DY6-4</strain>
    </source>
</reference>